<gene>
    <name evidence="2" type="ORF">PHYEVI_LOCUS9623</name>
</gene>
<dbReference type="OrthoDB" id="6780219at2759"/>
<evidence type="ECO:0000256" key="1">
    <source>
        <dbReference type="SAM" id="MobiDB-lite"/>
    </source>
</evidence>
<evidence type="ECO:0000313" key="3">
    <source>
        <dbReference type="Proteomes" id="UP001153712"/>
    </source>
</evidence>
<dbReference type="EMBL" id="OU900099">
    <property type="protein sequence ID" value="CAG9863329.1"/>
    <property type="molecule type" value="Genomic_DNA"/>
</dbReference>
<name>A0A9N9TQU9_PHYSR</name>
<dbReference type="AlphaFoldDB" id="A0A9N9TQU9"/>
<feature type="region of interest" description="Disordered" evidence="1">
    <location>
        <begin position="47"/>
        <end position="75"/>
    </location>
</feature>
<protein>
    <submittedName>
        <fullName evidence="2">Uncharacterized protein</fullName>
    </submittedName>
</protein>
<accession>A0A9N9TQU9</accession>
<keyword evidence="3" id="KW-1185">Reference proteome</keyword>
<reference evidence="2" key="1">
    <citation type="submission" date="2022-01" db="EMBL/GenBank/DDBJ databases">
        <authorList>
            <person name="King R."/>
        </authorList>
    </citation>
    <scope>NUCLEOTIDE SEQUENCE</scope>
</reference>
<organism evidence="2 3">
    <name type="scientific">Phyllotreta striolata</name>
    <name type="common">Striped flea beetle</name>
    <name type="synonym">Crioceris striolata</name>
    <dbReference type="NCBI Taxonomy" id="444603"/>
    <lineage>
        <taxon>Eukaryota</taxon>
        <taxon>Metazoa</taxon>
        <taxon>Ecdysozoa</taxon>
        <taxon>Arthropoda</taxon>
        <taxon>Hexapoda</taxon>
        <taxon>Insecta</taxon>
        <taxon>Pterygota</taxon>
        <taxon>Neoptera</taxon>
        <taxon>Endopterygota</taxon>
        <taxon>Coleoptera</taxon>
        <taxon>Polyphaga</taxon>
        <taxon>Cucujiformia</taxon>
        <taxon>Chrysomeloidea</taxon>
        <taxon>Chrysomelidae</taxon>
        <taxon>Galerucinae</taxon>
        <taxon>Alticini</taxon>
        <taxon>Phyllotreta</taxon>
    </lineage>
</organism>
<sequence length="122" mass="14488">MEQWFKSQYDVFYYRNKSLKITSTLKTLFYSNNSDLRNGLIEDSHVVVSSSDNRKTSDNASGKKKKTGEGGKEETIWRRMSWQSYRKRKQKREEEKTKPVIAAVLRTYDKRPVVTRENSLWL</sequence>
<evidence type="ECO:0000313" key="2">
    <source>
        <dbReference type="EMBL" id="CAG9863329.1"/>
    </source>
</evidence>
<dbReference type="Proteomes" id="UP001153712">
    <property type="component" value="Chromosome 6"/>
</dbReference>
<proteinExistence type="predicted"/>